<dbReference type="Proteomes" id="UP001244563">
    <property type="component" value="Unassembled WGS sequence"/>
</dbReference>
<feature type="region of interest" description="Disordered" evidence="1">
    <location>
        <begin position="1"/>
        <end position="37"/>
    </location>
</feature>
<sequence>MTPDGGARLPLRTPEGVPDSVSNLGVPCGPGSMTVFS</sequence>
<evidence type="ECO:0000256" key="1">
    <source>
        <dbReference type="SAM" id="MobiDB-lite"/>
    </source>
</evidence>
<evidence type="ECO:0000313" key="2">
    <source>
        <dbReference type="EMBL" id="MDQ0100415.1"/>
    </source>
</evidence>
<organism evidence="2 3">
    <name type="scientific">Paenarthrobacter nicotinovorans</name>
    <name type="common">Arthrobacter nicotinovorans</name>
    <dbReference type="NCBI Taxonomy" id="29320"/>
    <lineage>
        <taxon>Bacteria</taxon>
        <taxon>Bacillati</taxon>
        <taxon>Actinomycetota</taxon>
        <taxon>Actinomycetes</taxon>
        <taxon>Micrococcales</taxon>
        <taxon>Micrococcaceae</taxon>
        <taxon>Paenarthrobacter</taxon>
    </lineage>
</organism>
<protein>
    <submittedName>
        <fullName evidence="2">Uncharacterized protein</fullName>
    </submittedName>
</protein>
<accession>A0ABT9TFJ2</accession>
<proteinExistence type="predicted"/>
<gene>
    <name evidence="2" type="ORF">J2T10_000034</name>
</gene>
<evidence type="ECO:0000313" key="3">
    <source>
        <dbReference type="Proteomes" id="UP001244563"/>
    </source>
</evidence>
<name>A0ABT9TFJ2_PAENI</name>
<keyword evidence="3" id="KW-1185">Reference proteome</keyword>
<dbReference type="EMBL" id="JAUSSW010000001">
    <property type="protein sequence ID" value="MDQ0100415.1"/>
    <property type="molecule type" value="Genomic_DNA"/>
</dbReference>
<reference evidence="2 3" key="1">
    <citation type="submission" date="2023-07" db="EMBL/GenBank/DDBJ databases">
        <title>Sorghum-associated microbial communities from plants grown in Nebraska, USA.</title>
        <authorList>
            <person name="Schachtman D."/>
        </authorList>
    </citation>
    <scope>NUCLEOTIDE SEQUENCE [LARGE SCALE GENOMIC DNA]</scope>
    <source>
        <strain evidence="2 3">CC523</strain>
    </source>
</reference>
<comment type="caution">
    <text evidence="2">The sequence shown here is derived from an EMBL/GenBank/DDBJ whole genome shotgun (WGS) entry which is preliminary data.</text>
</comment>